<keyword evidence="1" id="KW-0732">Signal</keyword>
<dbReference type="RefSeq" id="WP_165270308.1">
    <property type="nucleotide sequence ID" value="NZ_JAALLS010000020.1"/>
</dbReference>
<dbReference type="EMBL" id="JAALLS010000020">
    <property type="protein sequence ID" value="NGP89505.1"/>
    <property type="molecule type" value="Genomic_DNA"/>
</dbReference>
<reference evidence="2 3" key="1">
    <citation type="submission" date="2020-02" db="EMBL/GenBank/DDBJ databases">
        <title>Aliifodinibius halophilus 2W32, complete genome.</title>
        <authorList>
            <person name="Li Y."/>
            <person name="Wu S."/>
        </authorList>
    </citation>
    <scope>NUCLEOTIDE SEQUENCE [LARGE SCALE GENOMIC DNA]</scope>
    <source>
        <strain evidence="2 3">2W32</strain>
    </source>
</reference>
<evidence type="ECO:0000313" key="2">
    <source>
        <dbReference type="EMBL" id="NGP89505.1"/>
    </source>
</evidence>
<dbReference type="Proteomes" id="UP000479132">
    <property type="component" value="Unassembled WGS sequence"/>
</dbReference>
<comment type="caution">
    <text evidence="2">The sequence shown here is derived from an EMBL/GenBank/DDBJ whole genome shotgun (WGS) entry which is preliminary data.</text>
</comment>
<organism evidence="2 3">
    <name type="scientific">Fodinibius halophilus</name>
    <dbReference type="NCBI Taxonomy" id="1736908"/>
    <lineage>
        <taxon>Bacteria</taxon>
        <taxon>Pseudomonadati</taxon>
        <taxon>Balneolota</taxon>
        <taxon>Balneolia</taxon>
        <taxon>Balneolales</taxon>
        <taxon>Balneolaceae</taxon>
        <taxon>Fodinibius</taxon>
    </lineage>
</organism>
<evidence type="ECO:0000256" key="1">
    <source>
        <dbReference type="SAM" id="SignalP"/>
    </source>
</evidence>
<proteinExistence type="predicted"/>
<feature type="signal peptide" evidence="1">
    <location>
        <begin position="1"/>
        <end position="18"/>
    </location>
</feature>
<feature type="chain" id="PRO_5026978849" description="Secreted protein" evidence="1">
    <location>
        <begin position="19"/>
        <end position="737"/>
    </location>
</feature>
<accession>A0A6M1T7W0</accession>
<name>A0A6M1T7W0_9BACT</name>
<protein>
    <recommendedName>
        <fullName evidence="4">Secreted protein</fullName>
    </recommendedName>
</protein>
<evidence type="ECO:0000313" key="3">
    <source>
        <dbReference type="Proteomes" id="UP000479132"/>
    </source>
</evidence>
<evidence type="ECO:0008006" key="4">
    <source>
        <dbReference type="Google" id="ProtNLM"/>
    </source>
</evidence>
<dbReference type="AlphaFoldDB" id="A0A6M1T7W0"/>
<sequence length="737" mass="83319">MRYLYIALILLVSSNAVAQNIYHDTQRLSEYAKQGKFTGTDTTGIYVYTQILRSYLPESIAADTSLGPKEIIDEFMNSQSENHNPILSKRLRDLDVQNNVFSDLLDPEKLPQVRKGAMEALGGFNVTTIADGVAKFLVERANKELSIAFFRRFKKEINKNVELKKLFPATVDLLNQIDPMQYPNMLSALKKTIQKDIANFVTNIGHLVEADKYQKWISKHEDLGFILIGLEVAQIVSELTNGTHPADVIDGLGQYESAKKVSGNLANALQVVSLLSASIRDSSDGRAYATIQELENNIFNDAVARDIFLGLLYQRSLHITFETEKGKKVNFATIIKKISELEKGGEEIKAIYQNLLTHFSEVKNSFKNLKDTPKSERNYHDYYSFFETIPNFIEASLQEVKKIYLKYGEEKNLKNFSKEIEKYVRIARKGGQVYKDINEKDYALAIVNFVEIYDYAIGSKIETVNGVHEELLQDYEHCINNIAECTGPAHNDITELLKEEHAYFGDIRFSDLEDDKCKRKALTKKLETYFEDHIYLDKRMGAKILKYGLFIANVAQAENSDQVQAAIKAVVLPAGSSVIKRRSQFNVSINAYLGGFLGREMLTSKEKFKLHPNSFGMFAPIGISGSFSFSEKNKSSFSLFLSIIDLGAVASIRTQDDVEELPEFTLENIIAPGAYAAYNIRNVPLTVMAGAQLGPQLRKFETDETETTTLTESSVWRWQIAITVDIPLFNLYTKPWN</sequence>
<gene>
    <name evidence="2" type="ORF">G3569_14195</name>
</gene>
<keyword evidence="3" id="KW-1185">Reference proteome</keyword>